<evidence type="ECO:0000313" key="2">
    <source>
        <dbReference type="EMBL" id="MBK4214709.1"/>
    </source>
</evidence>
<accession>A0A934VZD3</accession>
<reference evidence="2" key="1">
    <citation type="submission" date="2021-01" db="EMBL/GenBank/DDBJ databases">
        <title>Paracoccus amoyensis sp. nov., isolated from the surface seawater along the coast of Xiamen Island, China.</title>
        <authorList>
            <person name="Lyu L."/>
        </authorList>
    </citation>
    <scope>NUCLEOTIDE SEQUENCE</scope>
    <source>
        <strain evidence="2">MJ17</strain>
    </source>
</reference>
<keyword evidence="3" id="KW-1185">Reference proteome</keyword>
<sequence length="74" mass="8215">MSEIVTVGLDLAKNVFQVRGADAAGRAVPLTLPPTFIQRERDSGFEFCQFWRVGQQSQSKSENRATSRQSDRAA</sequence>
<comment type="caution">
    <text evidence="2">The sequence shown here is derived from an EMBL/GenBank/DDBJ whole genome shotgun (WGS) entry which is preliminary data.</text>
</comment>
<gene>
    <name evidence="2" type="ORF">JJJ17_02090</name>
</gene>
<dbReference type="AlphaFoldDB" id="A0A934VZD3"/>
<dbReference type="EMBL" id="JAEPRQ010000001">
    <property type="protein sequence ID" value="MBK4214709.1"/>
    <property type="molecule type" value="Genomic_DNA"/>
</dbReference>
<protein>
    <recommendedName>
        <fullName evidence="4">Transposase</fullName>
    </recommendedName>
</protein>
<dbReference type="RefSeq" id="WP_200684859.1">
    <property type="nucleotide sequence ID" value="NZ_JAEPRQ010000001.1"/>
</dbReference>
<name>A0A934VZD3_9RHOB</name>
<organism evidence="2 3">
    <name type="scientific">Paracoccus caeni</name>
    <dbReference type="NCBI Taxonomy" id="657651"/>
    <lineage>
        <taxon>Bacteria</taxon>
        <taxon>Pseudomonadati</taxon>
        <taxon>Pseudomonadota</taxon>
        <taxon>Alphaproteobacteria</taxon>
        <taxon>Rhodobacterales</taxon>
        <taxon>Paracoccaceae</taxon>
        <taxon>Paracoccus</taxon>
    </lineage>
</organism>
<feature type="compositionally biased region" description="Basic and acidic residues" evidence="1">
    <location>
        <begin position="61"/>
        <end position="74"/>
    </location>
</feature>
<feature type="region of interest" description="Disordered" evidence="1">
    <location>
        <begin position="55"/>
        <end position="74"/>
    </location>
</feature>
<evidence type="ECO:0000256" key="1">
    <source>
        <dbReference type="SAM" id="MobiDB-lite"/>
    </source>
</evidence>
<evidence type="ECO:0008006" key="4">
    <source>
        <dbReference type="Google" id="ProtNLM"/>
    </source>
</evidence>
<dbReference type="Proteomes" id="UP000640485">
    <property type="component" value="Unassembled WGS sequence"/>
</dbReference>
<evidence type="ECO:0000313" key="3">
    <source>
        <dbReference type="Proteomes" id="UP000640485"/>
    </source>
</evidence>
<proteinExistence type="predicted"/>